<dbReference type="PANTHER" id="PTHR43046">
    <property type="entry name" value="GDP-MANNOSE MANNOSYL HYDROLASE"/>
    <property type="match status" value="1"/>
</dbReference>
<name>I0WH12_9FLAO</name>
<dbReference type="SUPFAM" id="SSF55811">
    <property type="entry name" value="Nudix"/>
    <property type="match status" value="1"/>
</dbReference>
<dbReference type="InterPro" id="IPR015797">
    <property type="entry name" value="NUDIX_hydrolase-like_dom_sf"/>
</dbReference>
<protein>
    <submittedName>
        <fullName evidence="6">NUDIX hydrolase</fullName>
    </submittedName>
</protein>
<organism evidence="6 7">
    <name type="scientific">Imtechella halotolerans K1</name>
    <dbReference type="NCBI Taxonomy" id="946077"/>
    <lineage>
        <taxon>Bacteria</taxon>
        <taxon>Pseudomonadati</taxon>
        <taxon>Bacteroidota</taxon>
        <taxon>Flavobacteriia</taxon>
        <taxon>Flavobacteriales</taxon>
        <taxon>Flavobacteriaceae</taxon>
        <taxon>Imtechella</taxon>
    </lineage>
</organism>
<proteinExistence type="inferred from homology"/>
<comment type="similarity">
    <text evidence="4">Belongs to the Nudix hydrolase family.</text>
</comment>
<evidence type="ECO:0000256" key="4">
    <source>
        <dbReference type="RuleBase" id="RU003476"/>
    </source>
</evidence>
<dbReference type="EMBL" id="AJJU01000004">
    <property type="protein sequence ID" value="EID75678.1"/>
    <property type="molecule type" value="Genomic_DNA"/>
</dbReference>
<comment type="caution">
    <text evidence="6">The sequence shown here is derived from an EMBL/GenBank/DDBJ whole genome shotgun (WGS) entry which is preliminary data.</text>
</comment>
<sequence>MTQMYEVFINERPIILTNTLVKETDFKQYLLEDARVEYIIKQLSKGKIKAAHLYHPDEQQLLKRFKNKIPIVVAAGGLVTNPEGQVLFIKRNGKWDLPKGKLDKGETIEEAALREVEEETGVKKLKLGEFIGRTYHIFKRNGDYKLKETYWYKMTTNYKGKLVAQCDEGIEEVVWKTQDQIPVALKYSYANIRRLFQ</sequence>
<dbReference type="PATRIC" id="fig|946077.3.peg.1152"/>
<dbReference type="Pfam" id="PF00293">
    <property type="entry name" value="NUDIX"/>
    <property type="match status" value="1"/>
</dbReference>
<dbReference type="PROSITE" id="PS51462">
    <property type="entry name" value="NUDIX"/>
    <property type="match status" value="1"/>
</dbReference>
<gene>
    <name evidence="6" type="ORF">W5A_05668</name>
</gene>
<evidence type="ECO:0000259" key="5">
    <source>
        <dbReference type="PROSITE" id="PS51462"/>
    </source>
</evidence>
<comment type="cofactor">
    <cofactor evidence="1">
        <name>Mg(2+)</name>
        <dbReference type="ChEBI" id="CHEBI:18420"/>
    </cofactor>
</comment>
<keyword evidence="3" id="KW-0460">Magnesium</keyword>
<feature type="domain" description="Nudix hydrolase" evidence="5">
    <location>
        <begin position="70"/>
        <end position="197"/>
    </location>
</feature>
<dbReference type="Gene3D" id="3.90.79.10">
    <property type="entry name" value="Nucleoside Triphosphate Pyrophosphohydrolase"/>
    <property type="match status" value="1"/>
</dbReference>
<reference evidence="6 7" key="1">
    <citation type="journal article" date="2012" name="J. Bacteriol.">
        <title>Genome Sequence of the Halotolerant Bacterium Imtechella halotolerans K1T.</title>
        <authorList>
            <person name="Kumar S."/>
            <person name="Vikram S."/>
            <person name="Subramanian S."/>
            <person name="Raghava G.P."/>
            <person name="Pinnaka A.K."/>
        </authorList>
    </citation>
    <scope>NUCLEOTIDE SEQUENCE [LARGE SCALE GENOMIC DNA]</scope>
    <source>
        <strain evidence="6 7">K1</strain>
    </source>
</reference>
<evidence type="ECO:0000313" key="7">
    <source>
        <dbReference type="Proteomes" id="UP000005938"/>
    </source>
</evidence>
<evidence type="ECO:0000256" key="2">
    <source>
        <dbReference type="ARBA" id="ARBA00022801"/>
    </source>
</evidence>
<keyword evidence="2 4" id="KW-0378">Hydrolase</keyword>
<evidence type="ECO:0000256" key="3">
    <source>
        <dbReference type="ARBA" id="ARBA00022842"/>
    </source>
</evidence>
<dbReference type="PRINTS" id="PR00502">
    <property type="entry name" value="NUDIXFAMILY"/>
</dbReference>
<dbReference type="PROSITE" id="PS00893">
    <property type="entry name" value="NUDIX_BOX"/>
    <property type="match status" value="1"/>
</dbReference>
<dbReference type="PANTHER" id="PTHR43046:SF12">
    <property type="entry name" value="GDP-MANNOSE MANNOSYL HYDROLASE"/>
    <property type="match status" value="1"/>
</dbReference>
<dbReference type="InterPro" id="IPR020476">
    <property type="entry name" value="Nudix_hydrolase"/>
</dbReference>
<evidence type="ECO:0000256" key="1">
    <source>
        <dbReference type="ARBA" id="ARBA00001946"/>
    </source>
</evidence>
<dbReference type="GO" id="GO:0016787">
    <property type="term" value="F:hydrolase activity"/>
    <property type="evidence" value="ECO:0007669"/>
    <property type="project" value="UniProtKB-KW"/>
</dbReference>
<dbReference type="InterPro" id="IPR000086">
    <property type="entry name" value="NUDIX_hydrolase_dom"/>
</dbReference>
<dbReference type="CDD" id="cd03673">
    <property type="entry name" value="NUDIX_Ap6A_hydrolase"/>
    <property type="match status" value="1"/>
</dbReference>
<keyword evidence="7" id="KW-1185">Reference proteome</keyword>
<accession>I0WH12</accession>
<dbReference type="InterPro" id="IPR020084">
    <property type="entry name" value="NUDIX_hydrolase_CS"/>
</dbReference>
<dbReference type="AlphaFoldDB" id="I0WH12"/>
<dbReference type="Proteomes" id="UP000005938">
    <property type="component" value="Unassembled WGS sequence"/>
</dbReference>
<evidence type="ECO:0000313" key="6">
    <source>
        <dbReference type="EMBL" id="EID75678.1"/>
    </source>
</evidence>
<dbReference type="STRING" id="946077.W5A_05668"/>
<dbReference type="eggNOG" id="COG0494">
    <property type="taxonomic scope" value="Bacteria"/>
</dbReference>